<dbReference type="SUPFAM" id="SSF53795">
    <property type="entry name" value="PEP carboxykinase-like"/>
    <property type="match status" value="1"/>
</dbReference>
<reference evidence="1 2" key="1">
    <citation type="submission" date="2016-10" db="EMBL/GenBank/DDBJ databases">
        <authorList>
            <person name="de Groot N.N."/>
        </authorList>
    </citation>
    <scope>NUCLEOTIDE SEQUENCE [LARGE SCALE GENOMIC DNA]</scope>
    <source>
        <strain evidence="1 2">DSM 5522</strain>
    </source>
</reference>
<sequence length="338" mass="39429">MYTYKIYDNYLASDISFFQLLEYSPKENETPGIVLSYEKMPEDILKKVYEEKKLSEVSKERIWFHNQYGYFLVEKGKYIKVFLKDKGERLAIRDFLGDKSEDLDDAFEELKNKSLEEVLKSPCIEKIYPFILGYCMAMVFWQRDMVAIHCSAVEIEGQAVLIAGGSGSGKSTLTSRFLEKGARLLSDDLVVLQWDEDTVYALPAFPQQKLCRDAAIRQNNDLKDLRYIDEDKDKFAVSVRDKFYDKKLPLKLMVNLQPHDEIRKVQSYFVKGHEKLLLLIHNHFLKPVFDAEDAFKPQDMALAMKIASKIEMVRMFRPRQGDSTKEQYKIIMDALNNL</sequence>
<dbReference type="RefSeq" id="WP_092872919.1">
    <property type="nucleotide sequence ID" value="NZ_FOJY01000012.1"/>
</dbReference>
<dbReference type="InterPro" id="IPR027417">
    <property type="entry name" value="P-loop_NTPase"/>
</dbReference>
<proteinExistence type="predicted"/>
<dbReference type="OrthoDB" id="5430844at2"/>
<evidence type="ECO:0008006" key="3">
    <source>
        <dbReference type="Google" id="ProtNLM"/>
    </source>
</evidence>
<dbReference type="Gene3D" id="3.40.50.300">
    <property type="entry name" value="P-loop containing nucleotide triphosphate hydrolases"/>
    <property type="match status" value="1"/>
</dbReference>
<gene>
    <name evidence="1" type="ORF">SAMN05216249_11265</name>
</gene>
<name>A0A1I0Z169_9FIRM</name>
<dbReference type="EMBL" id="FOJY01000012">
    <property type="protein sequence ID" value="SFB19375.1"/>
    <property type="molecule type" value="Genomic_DNA"/>
</dbReference>
<protein>
    <recommendedName>
        <fullName evidence="3">HPr Serine kinase C-terminal domain-containing protein</fullName>
    </recommendedName>
</protein>
<evidence type="ECO:0000313" key="2">
    <source>
        <dbReference type="Proteomes" id="UP000198838"/>
    </source>
</evidence>
<dbReference type="Proteomes" id="UP000198838">
    <property type="component" value="Unassembled WGS sequence"/>
</dbReference>
<keyword evidence="2" id="KW-1185">Reference proteome</keyword>
<dbReference type="STRING" id="1120918.SAMN05216249_11265"/>
<accession>A0A1I0Z169</accession>
<dbReference type="AlphaFoldDB" id="A0A1I0Z169"/>
<evidence type="ECO:0000313" key="1">
    <source>
        <dbReference type="EMBL" id="SFB19375.1"/>
    </source>
</evidence>
<organism evidence="1 2">
    <name type="scientific">Acetitomaculum ruminis DSM 5522</name>
    <dbReference type="NCBI Taxonomy" id="1120918"/>
    <lineage>
        <taxon>Bacteria</taxon>
        <taxon>Bacillati</taxon>
        <taxon>Bacillota</taxon>
        <taxon>Clostridia</taxon>
        <taxon>Lachnospirales</taxon>
        <taxon>Lachnospiraceae</taxon>
        <taxon>Acetitomaculum</taxon>
    </lineage>
</organism>